<sequence>MMNSDAFFSISAIRVRFAQVAQEGTAMVPGTQCGCGASRLRCNKDHVAGFQRNTLLKS</sequence>
<protein>
    <submittedName>
        <fullName evidence="1">Uncharacterized protein</fullName>
    </submittedName>
</protein>
<reference evidence="1 3" key="1">
    <citation type="submission" date="2018-01" db="EMBL/GenBank/DDBJ databases">
        <authorList>
            <person name="Gaut B.S."/>
            <person name="Morton B.R."/>
            <person name="Clegg M.T."/>
            <person name="Duvall M.R."/>
        </authorList>
    </citation>
    <scope>NUCLEOTIDE SEQUENCE [LARGE SCALE GENOMIC DNA]</scope>
    <source>
        <strain evidence="1">Cupriavidus taiwanensis LMG 19425</strain>
        <plasmid evidence="3">Plasmid ii</plasmid>
    </source>
</reference>
<evidence type="ECO:0000313" key="2">
    <source>
        <dbReference type="EMBL" id="SPK76909.1"/>
    </source>
</evidence>
<accession>A0A375I6H3</accession>
<keyword evidence="2" id="KW-0614">Plasmid</keyword>
<dbReference type="Proteomes" id="UP000255505">
    <property type="component" value="Unassembled WGS sequence"/>
</dbReference>
<geneLocation type="plasmid" evidence="2">
    <name>II</name>
</geneLocation>
<organism evidence="1 3">
    <name type="scientific">Cupriavidus taiwanensis</name>
    <dbReference type="NCBI Taxonomy" id="164546"/>
    <lineage>
        <taxon>Bacteria</taxon>
        <taxon>Pseudomonadati</taxon>
        <taxon>Pseudomonadota</taxon>
        <taxon>Betaproteobacteria</taxon>
        <taxon>Burkholderiales</taxon>
        <taxon>Burkholderiaceae</taxon>
        <taxon>Cupriavidus</taxon>
    </lineage>
</organism>
<proteinExistence type="predicted"/>
<dbReference type="AlphaFoldDB" id="A0A375I6H3"/>
<evidence type="ECO:0000313" key="1">
    <source>
        <dbReference type="EMBL" id="SPK70413.1"/>
    </source>
</evidence>
<dbReference type="EMBL" id="LT991977">
    <property type="protein sequence ID" value="SPK76909.1"/>
    <property type="molecule type" value="Genomic_DNA"/>
</dbReference>
<dbReference type="Proteomes" id="UP000255505">
    <property type="component" value="Plasmid II"/>
</dbReference>
<name>A0A375I6H3_9BURK</name>
<dbReference type="EMBL" id="OOEF01000046">
    <property type="protein sequence ID" value="SPK70413.1"/>
    <property type="molecule type" value="Genomic_DNA"/>
</dbReference>
<gene>
    <name evidence="2" type="ORF">CT19425_MP80538</name>
    <name evidence="1" type="ORF">CT19425_U500052</name>
</gene>
<evidence type="ECO:0000313" key="3">
    <source>
        <dbReference type="Proteomes" id="UP000255505"/>
    </source>
</evidence>